<evidence type="ECO:0000256" key="7">
    <source>
        <dbReference type="HAMAP-Rule" id="MF_01007"/>
    </source>
</evidence>
<name>A0A521BMB0_9BACL</name>
<proteinExistence type="inferred from homology"/>
<comment type="catalytic activity">
    <reaction evidence="7">
        <text>cytidine(1402) in 16S rRNA + S-adenosyl-L-methionine = N(4)-methylcytidine(1402) in 16S rRNA + S-adenosyl-L-homocysteine + H(+)</text>
        <dbReference type="Rhea" id="RHEA:42928"/>
        <dbReference type="Rhea" id="RHEA-COMP:10286"/>
        <dbReference type="Rhea" id="RHEA-COMP:10287"/>
        <dbReference type="ChEBI" id="CHEBI:15378"/>
        <dbReference type="ChEBI" id="CHEBI:57856"/>
        <dbReference type="ChEBI" id="CHEBI:59789"/>
        <dbReference type="ChEBI" id="CHEBI:74506"/>
        <dbReference type="ChEBI" id="CHEBI:82748"/>
        <dbReference type="EC" id="2.1.1.199"/>
    </reaction>
</comment>
<dbReference type="FunFam" id="1.10.150.170:FF:000001">
    <property type="entry name" value="Ribosomal RNA small subunit methyltransferase H"/>
    <property type="match status" value="1"/>
</dbReference>
<reference evidence="8 9" key="1">
    <citation type="submission" date="2017-05" db="EMBL/GenBank/DDBJ databases">
        <authorList>
            <person name="Varghese N."/>
            <person name="Submissions S."/>
        </authorList>
    </citation>
    <scope>NUCLEOTIDE SEQUENCE [LARGE SCALE GENOMIC DNA]</scope>
    <source>
        <strain evidence="8 9">DSM 45474</strain>
    </source>
</reference>
<dbReference type="HAMAP" id="MF_01007">
    <property type="entry name" value="16SrRNA_methyltr_H"/>
    <property type="match status" value="1"/>
</dbReference>
<evidence type="ECO:0000256" key="2">
    <source>
        <dbReference type="ARBA" id="ARBA00022490"/>
    </source>
</evidence>
<sequence length="315" mass="35423">MFRHETVMRQEAVDGLNIHPDGIYVDCTLGGAGHSSRIVEQLGSSGVLVGLDQDDRALNAASERLKGSSCQVHLIRSNFYRLGQVLDQLELSKVDGILFDLGVSSPQLDEGKRGFSYHHDAPLDMRMDTESELTAYQVVNDWSREEISRIIYQYGEERFARRIAQRIVEYRSVKPIETTVELATIIKEAIPAPARRKGPHPARRSFQAIRIAVNDELNVFQSALKEAIARLRPGGRVSVITFHSLEDRIAKQIYMEKAKGCICPSDFPVCTCGRKPEIRIITKKPVQPSGEELERNPRARSAKLRIAEKCKEGQE</sequence>
<feature type="binding site" evidence="7">
    <location>
        <position position="100"/>
    </location>
    <ligand>
        <name>S-adenosyl-L-methionine</name>
        <dbReference type="ChEBI" id="CHEBI:59789"/>
    </ligand>
</feature>
<dbReference type="GO" id="GO:0005737">
    <property type="term" value="C:cytoplasm"/>
    <property type="evidence" value="ECO:0007669"/>
    <property type="project" value="UniProtKB-SubCell"/>
</dbReference>
<dbReference type="EC" id="2.1.1.199" evidence="7"/>
<evidence type="ECO:0000313" key="8">
    <source>
        <dbReference type="EMBL" id="SMO48232.1"/>
    </source>
</evidence>
<evidence type="ECO:0000256" key="4">
    <source>
        <dbReference type="ARBA" id="ARBA00022603"/>
    </source>
</evidence>
<feature type="binding site" evidence="7">
    <location>
        <position position="79"/>
    </location>
    <ligand>
        <name>S-adenosyl-L-methionine</name>
        <dbReference type="ChEBI" id="CHEBI:59789"/>
    </ligand>
</feature>
<evidence type="ECO:0000256" key="3">
    <source>
        <dbReference type="ARBA" id="ARBA00022552"/>
    </source>
</evidence>
<keyword evidence="3 7" id="KW-0698">rRNA processing</keyword>
<keyword evidence="6 7" id="KW-0949">S-adenosyl-L-methionine</keyword>
<dbReference type="SUPFAM" id="SSF53335">
    <property type="entry name" value="S-adenosyl-L-methionine-dependent methyltransferases"/>
    <property type="match status" value="1"/>
</dbReference>
<dbReference type="RefSeq" id="WP_142504505.1">
    <property type="nucleotide sequence ID" value="NZ_FXTI01000002.1"/>
</dbReference>
<accession>A0A521BMB0</accession>
<comment type="similarity">
    <text evidence="1 7">Belongs to the methyltransferase superfamily. RsmH family.</text>
</comment>
<dbReference type="AlphaFoldDB" id="A0A521BMB0"/>
<keyword evidence="9" id="KW-1185">Reference proteome</keyword>
<comment type="function">
    <text evidence="7">Specifically methylates the N4 position of cytidine in position 1402 (C1402) of 16S rRNA.</text>
</comment>
<feature type="binding site" evidence="7">
    <location>
        <position position="52"/>
    </location>
    <ligand>
        <name>S-adenosyl-L-methionine</name>
        <dbReference type="ChEBI" id="CHEBI:59789"/>
    </ligand>
</feature>
<organism evidence="8 9">
    <name type="scientific">Melghirimyces algeriensis</name>
    <dbReference type="NCBI Taxonomy" id="910412"/>
    <lineage>
        <taxon>Bacteria</taxon>
        <taxon>Bacillati</taxon>
        <taxon>Bacillota</taxon>
        <taxon>Bacilli</taxon>
        <taxon>Bacillales</taxon>
        <taxon>Thermoactinomycetaceae</taxon>
        <taxon>Melghirimyces</taxon>
    </lineage>
</organism>
<dbReference type="PIRSF" id="PIRSF004486">
    <property type="entry name" value="MraW"/>
    <property type="match status" value="1"/>
</dbReference>
<evidence type="ECO:0000256" key="6">
    <source>
        <dbReference type="ARBA" id="ARBA00022691"/>
    </source>
</evidence>
<dbReference type="Gene3D" id="1.10.150.170">
    <property type="entry name" value="Putative methyltransferase TM0872, insert domain"/>
    <property type="match status" value="1"/>
</dbReference>
<keyword evidence="5 7" id="KW-0808">Transferase</keyword>
<dbReference type="InterPro" id="IPR002903">
    <property type="entry name" value="RsmH"/>
</dbReference>
<evidence type="ECO:0000256" key="5">
    <source>
        <dbReference type="ARBA" id="ARBA00022679"/>
    </source>
</evidence>
<evidence type="ECO:0000313" key="9">
    <source>
        <dbReference type="Proteomes" id="UP000315636"/>
    </source>
</evidence>
<evidence type="ECO:0000256" key="1">
    <source>
        <dbReference type="ARBA" id="ARBA00010396"/>
    </source>
</evidence>
<gene>
    <name evidence="7" type="primary">rsmH</name>
    <name evidence="8" type="ORF">SAMN06264849_102201</name>
</gene>
<feature type="binding site" evidence="7">
    <location>
        <begin position="32"/>
        <end position="34"/>
    </location>
    <ligand>
        <name>S-adenosyl-L-methionine</name>
        <dbReference type="ChEBI" id="CHEBI:59789"/>
    </ligand>
</feature>
<comment type="subcellular location">
    <subcellularLocation>
        <location evidence="7">Cytoplasm</location>
    </subcellularLocation>
</comment>
<dbReference type="Gene3D" id="3.40.50.150">
    <property type="entry name" value="Vaccinia Virus protein VP39"/>
    <property type="match status" value="1"/>
</dbReference>
<dbReference type="Pfam" id="PF01795">
    <property type="entry name" value="Methyltransf_5"/>
    <property type="match status" value="1"/>
</dbReference>
<dbReference type="PANTHER" id="PTHR11265">
    <property type="entry name" value="S-ADENOSYL-METHYLTRANSFERASE MRAW"/>
    <property type="match status" value="1"/>
</dbReference>
<protein>
    <recommendedName>
        <fullName evidence="7">Ribosomal RNA small subunit methyltransferase H</fullName>
        <ecNumber evidence="7">2.1.1.199</ecNumber>
    </recommendedName>
    <alternativeName>
        <fullName evidence="7">16S rRNA m(4)C1402 methyltransferase</fullName>
    </alternativeName>
    <alternativeName>
        <fullName evidence="7">rRNA (cytosine-N(4)-)-methyltransferase RsmH</fullName>
    </alternativeName>
</protein>
<dbReference type="InterPro" id="IPR023397">
    <property type="entry name" value="SAM-dep_MeTrfase_MraW_recog"/>
</dbReference>
<keyword evidence="4 7" id="KW-0489">Methyltransferase</keyword>
<dbReference type="GO" id="GO:0071424">
    <property type="term" value="F:rRNA (cytosine-N4-)-methyltransferase activity"/>
    <property type="evidence" value="ECO:0007669"/>
    <property type="project" value="UniProtKB-UniRule"/>
</dbReference>
<dbReference type="InterPro" id="IPR029063">
    <property type="entry name" value="SAM-dependent_MTases_sf"/>
</dbReference>
<keyword evidence="2 7" id="KW-0963">Cytoplasm</keyword>
<dbReference type="Proteomes" id="UP000315636">
    <property type="component" value="Unassembled WGS sequence"/>
</dbReference>
<dbReference type="PANTHER" id="PTHR11265:SF0">
    <property type="entry name" value="12S RRNA N4-METHYLCYTIDINE METHYLTRANSFERASE"/>
    <property type="match status" value="1"/>
</dbReference>
<dbReference type="NCBIfam" id="TIGR00006">
    <property type="entry name" value="16S rRNA (cytosine(1402)-N(4))-methyltransferase RsmH"/>
    <property type="match status" value="1"/>
</dbReference>
<dbReference type="SUPFAM" id="SSF81799">
    <property type="entry name" value="Putative methyltransferase TM0872, insert domain"/>
    <property type="match status" value="1"/>
</dbReference>
<feature type="binding site" evidence="7">
    <location>
        <position position="107"/>
    </location>
    <ligand>
        <name>S-adenosyl-L-methionine</name>
        <dbReference type="ChEBI" id="CHEBI:59789"/>
    </ligand>
</feature>
<dbReference type="EMBL" id="FXTI01000002">
    <property type="protein sequence ID" value="SMO48232.1"/>
    <property type="molecule type" value="Genomic_DNA"/>
</dbReference>
<dbReference type="GO" id="GO:0070475">
    <property type="term" value="P:rRNA base methylation"/>
    <property type="evidence" value="ECO:0007669"/>
    <property type="project" value="UniProtKB-UniRule"/>
</dbReference>
<dbReference type="OrthoDB" id="9806637at2"/>